<dbReference type="Gene3D" id="2.40.340.10">
    <property type="entry name" value="MoeA, C-terminal, domain IV"/>
    <property type="match status" value="1"/>
</dbReference>
<evidence type="ECO:0000256" key="3">
    <source>
        <dbReference type="ARBA" id="ARBA00008339"/>
    </source>
</evidence>
<comment type="similarity">
    <text evidence="5">Belongs to the MoeA family.</text>
</comment>
<dbReference type="InterPro" id="IPR005110">
    <property type="entry name" value="MoeA_linker/N"/>
</dbReference>
<evidence type="ECO:0000256" key="5">
    <source>
        <dbReference type="RuleBase" id="RU365090"/>
    </source>
</evidence>
<reference evidence="8 9" key="1">
    <citation type="submission" date="2016-07" db="EMBL/GenBank/DDBJ databases">
        <title>Pervasive Adenine N6-methylation of Active Genes in Fungi.</title>
        <authorList>
            <consortium name="DOE Joint Genome Institute"/>
            <person name="Mondo S.J."/>
            <person name="Dannebaum R.O."/>
            <person name="Kuo R.C."/>
            <person name="Labutti K."/>
            <person name="Haridas S."/>
            <person name="Kuo A."/>
            <person name="Salamov A."/>
            <person name="Ahrendt S.R."/>
            <person name="Lipzen A."/>
            <person name="Sullivan W."/>
            <person name="Andreopoulos W.B."/>
            <person name="Clum A."/>
            <person name="Lindquist E."/>
            <person name="Daum C."/>
            <person name="Ramamoorthy G.K."/>
            <person name="Gryganskyi A."/>
            <person name="Culley D."/>
            <person name="Magnuson J.K."/>
            <person name="James T.Y."/>
            <person name="O'Malley M.A."/>
            <person name="Stajich J.E."/>
            <person name="Spatafora J.W."/>
            <person name="Visel A."/>
            <person name="Grigoriev I.V."/>
        </authorList>
    </citation>
    <scope>NUCLEOTIDE SEQUENCE [LARGE SCALE GENOMIC DNA]</scope>
    <source>
        <strain evidence="8 9">NRRL 2496</strain>
    </source>
</reference>
<dbReference type="SUPFAM" id="SSF53218">
    <property type="entry name" value="Molybdenum cofactor biosynthesis proteins"/>
    <property type="match status" value="2"/>
</dbReference>
<dbReference type="AlphaFoldDB" id="A0A1X2H9X4"/>
<dbReference type="Pfam" id="PF03453">
    <property type="entry name" value="MoeA_N"/>
    <property type="match status" value="1"/>
</dbReference>
<dbReference type="InParanoid" id="A0A1X2H9X4"/>
<dbReference type="SUPFAM" id="SSF63867">
    <property type="entry name" value="MoeA C-terminal domain-like"/>
    <property type="match status" value="1"/>
</dbReference>
<dbReference type="GO" id="GO:0005829">
    <property type="term" value="C:cytosol"/>
    <property type="evidence" value="ECO:0007669"/>
    <property type="project" value="TreeGrafter"/>
</dbReference>
<dbReference type="GO" id="GO:0006777">
    <property type="term" value="P:Mo-molybdopterin cofactor biosynthetic process"/>
    <property type="evidence" value="ECO:0007669"/>
    <property type="project" value="UniProtKB-UniRule"/>
</dbReference>
<evidence type="ECO:0000256" key="4">
    <source>
        <dbReference type="ARBA" id="ARBA00023150"/>
    </source>
</evidence>
<dbReference type="InterPro" id="IPR036688">
    <property type="entry name" value="MoeA_C_domain_IV_sf"/>
</dbReference>
<dbReference type="SMART" id="SM00852">
    <property type="entry name" value="MoCF_biosynth"/>
    <property type="match status" value="2"/>
</dbReference>
<feature type="region of interest" description="Disordered" evidence="6">
    <location>
        <begin position="159"/>
        <end position="220"/>
    </location>
</feature>
<comment type="similarity">
    <text evidence="2">In the N-terminal section; belongs to the MoaB/Mog family.</text>
</comment>
<dbReference type="PANTHER" id="PTHR10192:SF5">
    <property type="entry name" value="GEPHYRIN"/>
    <property type="match status" value="1"/>
</dbReference>
<dbReference type="Proteomes" id="UP000242180">
    <property type="component" value="Unassembled WGS sequence"/>
</dbReference>
<dbReference type="STRING" id="13706.A0A1X2H9X4"/>
<evidence type="ECO:0000313" key="9">
    <source>
        <dbReference type="Proteomes" id="UP000242180"/>
    </source>
</evidence>
<gene>
    <name evidence="8" type="ORF">BCR43DRAFT_515575</name>
</gene>
<comment type="function">
    <text evidence="5">Catalyzes two steps in the biosynthesis of the molybdenum cofactor. In the first step, molybdopterin is adenylated. Subsequently, molybdate is inserted into adenylated molybdopterin and AMP is released.</text>
</comment>
<dbReference type="CDD" id="cd00887">
    <property type="entry name" value="MoeA"/>
    <property type="match status" value="1"/>
</dbReference>
<evidence type="ECO:0000256" key="1">
    <source>
        <dbReference type="ARBA" id="ARBA00005046"/>
    </source>
</evidence>
<feature type="domain" description="MoaB/Mog" evidence="7">
    <location>
        <begin position="403"/>
        <end position="546"/>
    </location>
</feature>
<dbReference type="GO" id="GO:0061599">
    <property type="term" value="F:molybdopterin molybdotransferase activity"/>
    <property type="evidence" value="ECO:0007669"/>
    <property type="project" value="UniProtKB-UniRule"/>
</dbReference>
<feature type="compositionally biased region" description="Basic residues" evidence="6">
    <location>
        <begin position="159"/>
        <end position="179"/>
    </location>
</feature>
<dbReference type="Pfam" id="PF00994">
    <property type="entry name" value="MoCF_biosynth"/>
    <property type="match status" value="2"/>
</dbReference>
<dbReference type="CDD" id="cd00886">
    <property type="entry name" value="MogA_MoaB"/>
    <property type="match status" value="1"/>
</dbReference>
<name>A0A1X2H9X4_SYNRA</name>
<keyword evidence="9" id="KW-1185">Reference proteome</keyword>
<comment type="pathway">
    <text evidence="1 5">Cofactor biosynthesis; molybdopterin biosynthesis.</text>
</comment>
<dbReference type="Gene3D" id="3.90.105.10">
    <property type="entry name" value="Molybdopterin biosynthesis moea protein, domain 2"/>
    <property type="match status" value="1"/>
</dbReference>
<evidence type="ECO:0000256" key="2">
    <source>
        <dbReference type="ARBA" id="ARBA00007589"/>
    </source>
</evidence>
<comment type="cofactor">
    <cofactor evidence="5">
        <name>Mg(2+)</name>
        <dbReference type="ChEBI" id="CHEBI:18420"/>
    </cofactor>
</comment>
<accession>A0A1X2H9X4</accession>
<dbReference type="InterPro" id="IPR038987">
    <property type="entry name" value="MoeA-like"/>
</dbReference>
<dbReference type="OrthoDB" id="4349954at2759"/>
<dbReference type="InterPro" id="IPR001453">
    <property type="entry name" value="MoaB/Mog_dom"/>
</dbReference>
<organism evidence="8 9">
    <name type="scientific">Syncephalastrum racemosum</name>
    <name type="common">Filamentous fungus</name>
    <dbReference type="NCBI Taxonomy" id="13706"/>
    <lineage>
        <taxon>Eukaryota</taxon>
        <taxon>Fungi</taxon>
        <taxon>Fungi incertae sedis</taxon>
        <taxon>Mucoromycota</taxon>
        <taxon>Mucoromycotina</taxon>
        <taxon>Mucoromycetes</taxon>
        <taxon>Mucorales</taxon>
        <taxon>Syncephalastraceae</taxon>
        <taxon>Syncephalastrum</taxon>
    </lineage>
</organism>
<dbReference type="FunFam" id="3.40.980.10:FF:000001">
    <property type="entry name" value="Molybdopterin molybdenumtransferase"/>
    <property type="match status" value="1"/>
</dbReference>
<dbReference type="PROSITE" id="PS01078">
    <property type="entry name" value="MOCF_BIOSYNTHESIS_1"/>
    <property type="match status" value="1"/>
</dbReference>
<comment type="catalytic activity">
    <reaction evidence="5">
        <text>adenylyl-molybdopterin + molybdate = Mo-molybdopterin + AMP + H(+)</text>
        <dbReference type="Rhea" id="RHEA:35047"/>
        <dbReference type="ChEBI" id="CHEBI:15378"/>
        <dbReference type="ChEBI" id="CHEBI:36264"/>
        <dbReference type="ChEBI" id="CHEBI:62727"/>
        <dbReference type="ChEBI" id="CHEBI:71302"/>
        <dbReference type="ChEBI" id="CHEBI:456215"/>
    </reaction>
</comment>
<comment type="similarity">
    <text evidence="3">In the C-terminal section; belongs to the MoeA family.</text>
</comment>
<keyword evidence="5" id="KW-0460">Magnesium</keyword>
<dbReference type="SUPFAM" id="SSF63882">
    <property type="entry name" value="MoeA N-terminal region -like"/>
    <property type="match status" value="1"/>
</dbReference>
<dbReference type="GO" id="GO:0005524">
    <property type="term" value="F:ATP binding"/>
    <property type="evidence" value="ECO:0007669"/>
    <property type="project" value="UniProtKB-UniRule"/>
</dbReference>
<keyword evidence="5" id="KW-0808">Transferase</keyword>
<keyword evidence="5" id="KW-0500">Molybdenum</keyword>
<keyword evidence="5" id="KW-0479">Metal-binding</keyword>
<comment type="caution">
    <text evidence="8">The sequence shown here is derived from an EMBL/GenBank/DDBJ whole genome shotgun (WGS) entry which is preliminary data.</text>
</comment>
<dbReference type="Pfam" id="PF03454">
    <property type="entry name" value="MoeA_C"/>
    <property type="match status" value="1"/>
</dbReference>
<dbReference type="GO" id="GO:0046872">
    <property type="term" value="F:metal ion binding"/>
    <property type="evidence" value="ECO:0007669"/>
    <property type="project" value="UniProtKB-UniRule"/>
</dbReference>
<keyword evidence="4 5" id="KW-0501">Molybdenum cofactor biosynthesis</keyword>
<dbReference type="OMA" id="ESPYPMI"/>
<feature type="domain" description="MoaB/Mog" evidence="7">
    <location>
        <begin position="5"/>
        <end position="149"/>
    </location>
</feature>
<dbReference type="GO" id="GO:0061598">
    <property type="term" value="F:molybdopterin adenylyltransferase activity"/>
    <property type="evidence" value="ECO:0007669"/>
    <property type="project" value="UniProtKB-UniRule"/>
</dbReference>
<dbReference type="NCBIfam" id="TIGR00177">
    <property type="entry name" value="molyb_syn"/>
    <property type="match status" value="2"/>
</dbReference>
<evidence type="ECO:0000256" key="6">
    <source>
        <dbReference type="SAM" id="MobiDB-lite"/>
    </source>
</evidence>
<sequence length="635" mass="68157">MYTVGILTVSDTASGDATKDSSGPLLAELLPSSSYNVMQRAIVPDELEAIQSKVKEWADSLELNLVLLTGGTGFAPRDTTPEAIEPLLTRPTPGLTHLILAKSVAITPMAALSRPVTGIRHKTLIVTFPGSPKACRENLDALLPVLPHGLDLLLDNKSKAGHHHHHRHNHEHAKPRKNHHAEESHHCVHHHRHDTVSAPLGTDVPRRKRTSPYEAIPMDEAERRVAEAAKPLSVIENAKLEPDLAGHVLANDVYAREPVPAYRASIVDGYAVQGNIKPGIYRVAPDAALATSSTQKSPAKDMDGQVIVRIATGGLVPNGYDAVIMVEDTKLIEASQDGKQEIRVELLCGAESGQYIREVGSDCQVGECVGYAGQAITSVGGELGVLASVGIQRVAVYRKPRVGVLSTGDEVVDPHGAETLTLGQIRDSNRITLLSAIQTAGYTAVDLGIAQDNAHAIGHQMRSALDKVDVLITTGGVSMGEADYIKPIVEHTLGATIRFGRIWMKPGKPTTFAVMPSTGQLLFGLPGNPASAIVTFYLFVLPALRKMAGYTYYQNTEILVKLADSVSLDTRPEYHRVRVSADLVAHSTGGQRSSRIMSLHQANGLLKLPSRTTNQSRLEAGTQVPCILIGPLNPV</sequence>
<dbReference type="Gene3D" id="3.40.980.10">
    <property type="entry name" value="MoaB/Mog-like domain"/>
    <property type="match status" value="2"/>
</dbReference>
<dbReference type="PANTHER" id="PTHR10192">
    <property type="entry name" value="MOLYBDOPTERIN BIOSYNTHESIS PROTEIN"/>
    <property type="match status" value="1"/>
</dbReference>
<dbReference type="PROSITE" id="PS01079">
    <property type="entry name" value="MOCF_BIOSYNTHESIS_2"/>
    <property type="match status" value="1"/>
</dbReference>
<dbReference type="EMBL" id="MCGN01000006">
    <property type="protein sequence ID" value="ORY95445.1"/>
    <property type="molecule type" value="Genomic_DNA"/>
</dbReference>
<evidence type="ECO:0000313" key="8">
    <source>
        <dbReference type="EMBL" id="ORY95445.1"/>
    </source>
</evidence>
<proteinExistence type="inferred from homology"/>
<comment type="catalytic activity">
    <reaction evidence="5">
        <text>molybdopterin + ATP + H(+) = adenylyl-molybdopterin + diphosphate</text>
        <dbReference type="Rhea" id="RHEA:31331"/>
        <dbReference type="ChEBI" id="CHEBI:15378"/>
        <dbReference type="ChEBI" id="CHEBI:30616"/>
        <dbReference type="ChEBI" id="CHEBI:33019"/>
        <dbReference type="ChEBI" id="CHEBI:58698"/>
        <dbReference type="ChEBI" id="CHEBI:62727"/>
    </reaction>
</comment>
<dbReference type="InterPro" id="IPR036135">
    <property type="entry name" value="MoeA_linker/N_sf"/>
</dbReference>
<evidence type="ECO:0000259" key="7">
    <source>
        <dbReference type="SMART" id="SM00852"/>
    </source>
</evidence>
<dbReference type="InterPro" id="IPR005111">
    <property type="entry name" value="MoeA_C_domain_IV"/>
</dbReference>
<dbReference type="Gene3D" id="2.170.190.11">
    <property type="entry name" value="Molybdopterin biosynthesis moea protein, domain 3"/>
    <property type="match status" value="1"/>
</dbReference>
<dbReference type="InterPro" id="IPR036425">
    <property type="entry name" value="MoaB/Mog-like_dom_sf"/>
</dbReference>
<protein>
    <submittedName>
        <fullName evidence="8">MoaB/Mog domain-containing protein</fullName>
    </submittedName>
</protein>
<dbReference type="UniPathway" id="UPA00344"/>
<dbReference type="InterPro" id="IPR008284">
    <property type="entry name" value="MoCF_biosynth_CS"/>
</dbReference>